<evidence type="ECO:0000256" key="1">
    <source>
        <dbReference type="SAM" id="MobiDB-lite"/>
    </source>
</evidence>
<feature type="compositionally biased region" description="Basic and acidic residues" evidence="1">
    <location>
        <begin position="838"/>
        <end position="853"/>
    </location>
</feature>
<dbReference type="AlphaFoldDB" id="A0A9P6D0X9"/>
<dbReference type="EMBL" id="MU155220">
    <property type="protein sequence ID" value="KAF9479108.1"/>
    <property type="molecule type" value="Genomic_DNA"/>
</dbReference>
<proteinExistence type="predicted"/>
<name>A0A9P6D0X9_9AGAR</name>
<feature type="region of interest" description="Disordered" evidence="1">
    <location>
        <begin position="386"/>
        <end position="410"/>
    </location>
</feature>
<feature type="region of interest" description="Disordered" evidence="1">
    <location>
        <begin position="514"/>
        <end position="592"/>
    </location>
</feature>
<feature type="compositionally biased region" description="Low complexity" evidence="1">
    <location>
        <begin position="528"/>
        <end position="560"/>
    </location>
</feature>
<keyword evidence="3" id="KW-1185">Reference proteome</keyword>
<reference evidence="2" key="1">
    <citation type="submission" date="2020-11" db="EMBL/GenBank/DDBJ databases">
        <authorList>
            <consortium name="DOE Joint Genome Institute"/>
            <person name="Ahrendt S."/>
            <person name="Riley R."/>
            <person name="Andreopoulos W."/>
            <person name="Labutti K."/>
            <person name="Pangilinan J."/>
            <person name="Ruiz-Duenas F.J."/>
            <person name="Barrasa J.M."/>
            <person name="Sanchez-Garcia M."/>
            <person name="Camarero S."/>
            <person name="Miyauchi S."/>
            <person name="Serrano A."/>
            <person name="Linde D."/>
            <person name="Babiker R."/>
            <person name="Drula E."/>
            <person name="Ayuso-Fernandez I."/>
            <person name="Pacheco R."/>
            <person name="Padilla G."/>
            <person name="Ferreira P."/>
            <person name="Barriuso J."/>
            <person name="Kellner H."/>
            <person name="Castanera R."/>
            <person name="Alfaro M."/>
            <person name="Ramirez L."/>
            <person name="Pisabarro A.G."/>
            <person name="Kuo A."/>
            <person name="Tritt A."/>
            <person name="Lipzen A."/>
            <person name="He G."/>
            <person name="Yan M."/>
            <person name="Ng V."/>
            <person name="Cullen D."/>
            <person name="Martin F."/>
            <person name="Rosso M.-N."/>
            <person name="Henrissat B."/>
            <person name="Hibbett D."/>
            <person name="Martinez A.T."/>
            <person name="Grigoriev I.V."/>
        </authorList>
    </citation>
    <scope>NUCLEOTIDE SEQUENCE</scope>
    <source>
        <strain evidence="2">CIRM-BRFM 674</strain>
    </source>
</reference>
<feature type="compositionally biased region" description="Basic and acidic residues" evidence="1">
    <location>
        <begin position="514"/>
        <end position="523"/>
    </location>
</feature>
<feature type="compositionally biased region" description="Basic and acidic residues" evidence="1">
    <location>
        <begin position="741"/>
        <end position="758"/>
    </location>
</feature>
<dbReference type="Proteomes" id="UP000807469">
    <property type="component" value="Unassembled WGS sequence"/>
</dbReference>
<feature type="region of interest" description="Disordered" evidence="1">
    <location>
        <begin position="707"/>
        <end position="906"/>
    </location>
</feature>
<feature type="compositionally biased region" description="Acidic residues" evidence="1">
    <location>
        <begin position="769"/>
        <end position="778"/>
    </location>
</feature>
<feature type="compositionally biased region" description="Basic and acidic residues" evidence="1">
    <location>
        <begin position="861"/>
        <end position="877"/>
    </location>
</feature>
<protein>
    <submittedName>
        <fullName evidence="2">Uncharacterized protein</fullName>
    </submittedName>
</protein>
<organism evidence="2 3">
    <name type="scientific">Pholiota conissans</name>
    <dbReference type="NCBI Taxonomy" id="109636"/>
    <lineage>
        <taxon>Eukaryota</taxon>
        <taxon>Fungi</taxon>
        <taxon>Dikarya</taxon>
        <taxon>Basidiomycota</taxon>
        <taxon>Agaricomycotina</taxon>
        <taxon>Agaricomycetes</taxon>
        <taxon>Agaricomycetidae</taxon>
        <taxon>Agaricales</taxon>
        <taxon>Agaricineae</taxon>
        <taxon>Strophariaceae</taxon>
        <taxon>Pholiota</taxon>
    </lineage>
</organism>
<gene>
    <name evidence="2" type="ORF">BDN70DRAFT_895231</name>
</gene>
<feature type="compositionally biased region" description="Basic and acidic residues" evidence="1">
    <location>
        <begin position="572"/>
        <end position="588"/>
    </location>
</feature>
<evidence type="ECO:0000313" key="3">
    <source>
        <dbReference type="Proteomes" id="UP000807469"/>
    </source>
</evidence>
<dbReference type="OrthoDB" id="3158970at2759"/>
<accession>A0A9P6D0X9</accession>
<evidence type="ECO:0000313" key="2">
    <source>
        <dbReference type="EMBL" id="KAF9479108.1"/>
    </source>
</evidence>
<comment type="caution">
    <text evidence="2">The sequence shown here is derived from an EMBL/GenBank/DDBJ whole genome shotgun (WGS) entry which is preliminary data.</text>
</comment>
<sequence>MTSMAPTEAPVAAQQLQYKGKYTHRSWPDLPEEIIRHIATFYIYDLAVNNYCPQSWEARKHWYSRMAYASIRDTIELEKYLMSVCPQWKKAILHIIDPNDQLLHHSVIQPIPQLNASSNNLQAPLVLTAYQHLKNIFKCSCVICRINHPLTSLGLAAAKTIGPTPYFGYIPLCKEHDKNRTTYCGLCLRDSAMPTRPDSAAREYELQQTLGIVENEDEDTWPGIEMTCRKCRSEWLWRRASPSLRDREAVGGPSFQCQDWEARQNIDNFLELAEGNIADVLILAREKHWLRMNTNYADLGSQLLASQKNEQRYNINQNEEEEDSEEDRDAAFMAGSAQVREMSLGHWARRRILDGHWLSPADIWYNNRVLGQPLVASTVHPCPWARDFDNEDPDTAEAQQHPSKETLTAEVPPSYQLCEQAFLQHIKSMREVLGPPMRNLVRKIVMECQVPTAKGFADPAQVARKMTLEDVIRILREEEGVWYDGVDWVERRRNQEEEDTTRRQAKEDAALLAAAEDRSRLKEDDLDSTTSSSSSSAKSSSHAPSNSTSPVLSTSTLQTTPSPPPLSDEGAESTKNEKLAPERQEKMLASRPRLIPFDPVKSPPRLLGTIPYIPVTIAHLPNYSLDAIKSAWRDACAPLYHCSCSICERAKVADMNARAAAYAANAPVPIVPSQPVQAVLRTTIYPNAAVRHSPGVDTAEIELKEVSEVDLDGDGEEEIDDYEASDLEYTSEDDEEEDAPYDARGDYRYSPSPERELVPQRPRKRSSDELEEPLADEVDDRRSDASSRRHVGTPPKRARLGDRPPLATNSDEEEVADAPESLQPPLEIHASPTRLRKRSSEELDEDQAREPHTPHKRVRVARSDGLGRYDGDAEDNSRSPVSLRGRRTHEEVEDTPYIPPKVGERPRRLVSKSDMDSLIALDDVDE</sequence>
<feature type="compositionally biased region" description="Acidic residues" evidence="1">
    <location>
        <begin position="708"/>
        <end position="740"/>
    </location>
</feature>